<accession>A0A9K3E1I5</accession>
<reference evidence="4" key="1">
    <citation type="journal article" date="2017" name="Nature">
        <title>The sunflower genome provides insights into oil metabolism, flowering and Asterid evolution.</title>
        <authorList>
            <person name="Badouin H."/>
            <person name="Gouzy J."/>
            <person name="Grassa C.J."/>
            <person name="Murat F."/>
            <person name="Staton S.E."/>
            <person name="Cottret L."/>
            <person name="Lelandais-Briere C."/>
            <person name="Owens G.L."/>
            <person name="Carrere S."/>
            <person name="Mayjonade B."/>
            <person name="Legrand L."/>
            <person name="Gill N."/>
            <person name="Kane N.C."/>
            <person name="Bowers J.E."/>
            <person name="Hubner S."/>
            <person name="Bellec A."/>
            <person name="Berard A."/>
            <person name="Berges H."/>
            <person name="Blanchet N."/>
            <person name="Boniface M.C."/>
            <person name="Brunel D."/>
            <person name="Catrice O."/>
            <person name="Chaidir N."/>
            <person name="Claudel C."/>
            <person name="Donnadieu C."/>
            <person name="Faraut T."/>
            <person name="Fievet G."/>
            <person name="Helmstetter N."/>
            <person name="King M."/>
            <person name="Knapp S.J."/>
            <person name="Lai Z."/>
            <person name="Le Paslier M.C."/>
            <person name="Lippi Y."/>
            <person name="Lorenzon L."/>
            <person name="Mandel J.R."/>
            <person name="Marage G."/>
            <person name="Marchand G."/>
            <person name="Marquand E."/>
            <person name="Bret-Mestries E."/>
            <person name="Morien E."/>
            <person name="Nambeesan S."/>
            <person name="Nguyen T."/>
            <person name="Pegot-Espagnet P."/>
            <person name="Pouilly N."/>
            <person name="Raftis F."/>
            <person name="Sallet E."/>
            <person name="Schiex T."/>
            <person name="Thomas J."/>
            <person name="Vandecasteele C."/>
            <person name="Vares D."/>
            <person name="Vear F."/>
            <person name="Vautrin S."/>
            <person name="Crespi M."/>
            <person name="Mangin B."/>
            <person name="Burke J.M."/>
            <person name="Salse J."/>
            <person name="Munos S."/>
            <person name="Vincourt P."/>
            <person name="Rieseberg L.H."/>
            <person name="Langlade N.B."/>
        </authorList>
    </citation>
    <scope>NUCLEOTIDE SEQUENCE</scope>
    <source>
        <tissue evidence="4">Leaves</tissue>
    </source>
</reference>
<evidence type="ECO:0000313" key="5">
    <source>
        <dbReference type="Proteomes" id="UP000215914"/>
    </source>
</evidence>
<dbReference type="EMBL" id="MNCJ02000330">
    <property type="protein sequence ID" value="KAF5765003.1"/>
    <property type="molecule type" value="Genomic_DNA"/>
</dbReference>
<dbReference type="GO" id="GO:0005643">
    <property type="term" value="C:nuclear pore"/>
    <property type="evidence" value="ECO:0007669"/>
    <property type="project" value="InterPro"/>
</dbReference>
<comment type="subcellular location">
    <subcellularLocation>
        <location evidence="1">Nucleus envelope</location>
    </subcellularLocation>
</comment>
<reference evidence="4" key="2">
    <citation type="submission" date="2020-06" db="EMBL/GenBank/DDBJ databases">
        <title>Helianthus annuus Genome sequencing and assembly Release 2.</title>
        <authorList>
            <person name="Gouzy J."/>
            <person name="Langlade N."/>
            <person name="Munos S."/>
        </authorList>
    </citation>
    <scope>NUCLEOTIDE SEQUENCE</scope>
    <source>
        <tissue evidence="4">Leaves</tissue>
    </source>
</reference>
<proteinExistence type="inferred from homology"/>
<organism evidence="4 5">
    <name type="scientific">Helianthus annuus</name>
    <name type="common">Common sunflower</name>
    <dbReference type="NCBI Taxonomy" id="4232"/>
    <lineage>
        <taxon>Eukaryota</taxon>
        <taxon>Viridiplantae</taxon>
        <taxon>Streptophyta</taxon>
        <taxon>Embryophyta</taxon>
        <taxon>Tracheophyta</taxon>
        <taxon>Spermatophyta</taxon>
        <taxon>Magnoliopsida</taxon>
        <taxon>eudicotyledons</taxon>
        <taxon>Gunneridae</taxon>
        <taxon>Pentapetalae</taxon>
        <taxon>asterids</taxon>
        <taxon>campanulids</taxon>
        <taxon>Asterales</taxon>
        <taxon>Asteraceae</taxon>
        <taxon>Asteroideae</taxon>
        <taxon>Heliantheae alliance</taxon>
        <taxon>Heliantheae</taxon>
        <taxon>Helianthus</taxon>
    </lineage>
</organism>
<keyword evidence="5" id="KW-1185">Reference proteome</keyword>
<dbReference type="PANTHER" id="PTHR11225:SF4">
    <property type="entry name" value="NUCLEAR PORE COMPLEX PROTEIN NUP93"/>
    <property type="match status" value="1"/>
</dbReference>
<dbReference type="PANTHER" id="PTHR11225">
    <property type="entry name" value="NUCLEAR PORE COMPLEX PROTEIN NUP93 NUCLEOPORIN NUP93 DEAD EYE PROTEIN"/>
    <property type="match status" value="1"/>
</dbReference>
<evidence type="ECO:0000313" key="4">
    <source>
        <dbReference type="EMBL" id="KAF5765003.1"/>
    </source>
</evidence>
<dbReference type="Proteomes" id="UP000215914">
    <property type="component" value="Unassembled WGS sequence"/>
</dbReference>
<dbReference type="GO" id="GO:0017056">
    <property type="term" value="F:structural constituent of nuclear pore"/>
    <property type="evidence" value="ECO:0007669"/>
    <property type="project" value="InterPro"/>
</dbReference>
<gene>
    <name evidence="4" type="ORF">HanXRQr2_Chr15g0698601</name>
</gene>
<keyword evidence="3" id="KW-0539">Nucleus</keyword>
<protein>
    <submittedName>
        <fullName evidence="4">Nucleoporin interacting component Nup93/Nic96</fullName>
    </submittedName>
</protein>
<dbReference type="Gramene" id="mRNA:HanXRQr2_Chr15g0698601">
    <property type="protein sequence ID" value="mRNA:HanXRQr2_Chr15g0698601"/>
    <property type="gene ID" value="HanXRQr2_Chr15g0698601"/>
</dbReference>
<sequence length="118" mass="13586">MFSKCSLKENVVGTLSLNILLSRYKTAMHLLARDLKSFELKTTFEDVFPAEATSVEEYLQQAHEMAMVSVVQEAQKDNLRNFSGYMMAVLEDDCQKEKKGFSSQCEPHFKRKRVKLRG</sequence>
<dbReference type="AlphaFoldDB" id="A0A9K3E1I5"/>
<evidence type="ECO:0000256" key="1">
    <source>
        <dbReference type="ARBA" id="ARBA00004259"/>
    </source>
</evidence>
<comment type="similarity">
    <text evidence="2">Belongs to the nucleoporin interacting component (NIC) family.</text>
</comment>
<comment type="caution">
    <text evidence="4">The sequence shown here is derived from an EMBL/GenBank/DDBJ whole genome shotgun (WGS) entry which is preliminary data.</text>
</comment>
<dbReference type="InterPro" id="IPR007231">
    <property type="entry name" value="Nucleoporin_int_Nup93/Nic96"/>
</dbReference>
<evidence type="ECO:0000256" key="2">
    <source>
        <dbReference type="ARBA" id="ARBA00010186"/>
    </source>
</evidence>
<evidence type="ECO:0000256" key="3">
    <source>
        <dbReference type="ARBA" id="ARBA00023242"/>
    </source>
</evidence>
<name>A0A9K3E1I5_HELAN</name>